<reference evidence="2" key="1">
    <citation type="submission" date="2003-07" db="EMBL/GenBank/DDBJ databases">
        <title>NEDO human cDNA sequencing project.</title>
        <authorList>
            <person name="Kawakami B."/>
            <person name="Sugiyama A."/>
            <person name="Takemoto M."/>
            <person name="Suzuki Y."/>
            <person name="Hata H."/>
            <person name="Nakagawa K."/>
            <person name="Mizuno S."/>
            <person name="Morinaga M."/>
            <person name="Kawamura M."/>
            <person name="Sugiyama T."/>
            <person name="Irie R."/>
            <person name="Otsuki T."/>
            <person name="Sato H."/>
            <person name="Nishikawa T."/>
            <person name="Nagai K."/>
            <person name="Isogai T."/>
            <person name="Sugano S."/>
        </authorList>
    </citation>
    <scope>NUCLEOTIDE SEQUENCE</scope>
    <source>
        <tissue evidence="2">Uterus</tissue>
    </source>
</reference>
<proteinExistence type="evidence at transcript level"/>
<feature type="transmembrane region" description="Helical" evidence="1">
    <location>
        <begin position="127"/>
        <end position="148"/>
    </location>
</feature>
<feature type="transmembrane region" description="Helical" evidence="1">
    <location>
        <begin position="83"/>
        <end position="107"/>
    </location>
</feature>
<dbReference type="EMBL" id="AK130916">
    <property type="protein sequence ID" value="BAC85458.1"/>
    <property type="molecule type" value="mRNA"/>
</dbReference>
<keyword evidence="1" id="KW-1133">Transmembrane helix</keyword>
<dbReference type="AlphaFoldDB" id="Q6ZNP3"/>
<name>Q6ZNP3_HUMAN</name>
<keyword evidence="1" id="KW-0812">Transmembrane</keyword>
<evidence type="ECO:0000313" key="2">
    <source>
        <dbReference type="EMBL" id="BAC85458.1"/>
    </source>
</evidence>
<organism evidence="2">
    <name type="scientific">Homo sapiens</name>
    <name type="common">Human</name>
    <dbReference type="NCBI Taxonomy" id="9606"/>
    <lineage>
        <taxon>Eukaryota</taxon>
        <taxon>Metazoa</taxon>
        <taxon>Chordata</taxon>
        <taxon>Craniata</taxon>
        <taxon>Vertebrata</taxon>
        <taxon>Euteleostomi</taxon>
        <taxon>Mammalia</taxon>
        <taxon>Eutheria</taxon>
        <taxon>Euarchontoglires</taxon>
        <taxon>Primates</taxon>
        <taxon>Haplorrhini</taxon>
        <taxon>Catarrhini</taxon>
        <taxon>Hominidae</taxon>
        <taxon>Homo</taxon>
    </lineage>
</organism>
<protein>
    <submittedName>
        <fullName evidence="2">cDNA FLJ27406 fis, clone WMC04317</fullName>
    </submittedName>
</protein>
<keyword evidence="1" id="KW-0472">Membrane</keyword>
<evidence type="ECO:0000256" key="1">
    <source>
        <dbReference type="SAM" id="Phobius"/>
    </source>
</evidence>
<accession>Q6ZNP3</accession>
<sequence length="163" mass="18117">MSLFYALSNVCADAKKKKKTPPCRLRPLWYARPHCLEHRPAKVSAAASLADRGQHGASVLAQRTGCPGRPTAWSVEFGDGRCFSFFSFFLFFLFSFLFFPSFLPPFFPSSLPPSLLSFLPSSLPPSFFFITFFLGSLLPNCGLFSNVLKQTKPRLHGVSAHST</sequence>